<name>A0A1R1PQ56_ZANCU</name>
<dbReference type="InterPro" id="IPR037218">
    <property type="entry name" value="PTPA_sf"/>
</dbReference>
<dbReference type="EC" id="5.2.1.8" evidence="9"/>
<evidence type="ECO:0000313" key="11">
    <source>
        <dbReference type="EMBL" id="OMH83126.1"/>
    </source>
</evidence>
<evidence type="ECO:0000256" key="3">
    <source>
        <dbReference type="ARBA" id="ARBA00004496"/>
    </source>
</evidence>
<dbReference type="GO" id="GO:0000159">
    <property type="term" value="C:protein phosphatase type 2A complex"/>
    <property type="evidence" value="ECO:0007669"/>
    <property type="project" value="TreeGrafter"/>
</dbReference>
<keyword evidence="6 9" id="KW-0697">Rotamase</keyword>
<comment type="function">
    <text evidence="9">PPIases accelerate the folding of proteins. It catalyzes the cis-trans isomerization of proline imidic peptide bonds in oligopeptides.</text>
</comment>
<sequence length="492" mass="54492">MGLHKLISDNKLVQQYYPISNNALDESDNSDNENENENDNNNNNNNNNNKNSGNGNGNGNNGDDTGVVGDKSVQEETTQLLFWYLKNSFGNPVRLDYGSGHELFFMIYLYVLLSFTNKEKGQCNHEYTLNTDPAFTSTSTSTSTSSGTGMDVSLINGSGFVKILFAYYKIITKLITKFNLEPAGSHGVWGLDDYFFLVYYFGAAQLISPFKSRSRSRSTTTTTTTNTTTNTTTTTTTSTAQLVSNKDVSIRPHAVINKDVATSNAHHNLYCFAIAFIYRTKSGGPFFEHSSRLYDISTGVASWSKINIGLLRMYIDEVLIYQCKNARLLNNCVNCSKKRANSPWIAVLFPVNVPLTVELIGGTSHTAICVEFGIHSIKFEPCLSWYIRTVSSASETITSPRRMADAVRYLPCRGSAATIMFFASNICRHRSLVVTLRYIPIPSTVCVSGSNGAYPVMKKCRRGNGTRFTPSLRRSEFSCPGNRSVVVIPDIT</sequence>
<dbReference type="Pfam" id="PF03095">
    <property type="entry name" value="PTPA"/>
    <property type="match status" value="1"/>
</dbReference>
<evidence type="ECO:0000256" key="10">
    <source>
        <dbReference type="SAM" id="MobiDB-lite"/>
    </source>
</evidence>
<dbReference type="GO" id="GO:0008160">
    <property type="term" value="F:protein tyrosine phosphatase activator activity"/>
    <property type="evidence" value="ECO:0007669"/>
    <property type="project" value="TreeGrafter"/>
</dbReference>
<feature type="region of interest" description="Disordered" evidence="10">
    <location>
        <begin position="215"/>
        <end position="238"/>
    </location>
</feature>
<dbReference type="SUPFAM" id="SSF140984">
    <property type="entry name" value="PTPA-like"/>
    <property type="match status" value="1"/>
</dbReference>
<dbReference type="AlphaFoldDB" id="A0A1R1PQ56"/>
<feature type="compositionally biased region" description="Low complexity" evidence="10">
    <location>
        <begin position="217"/>
        <end position="238"/>
    </location>
</feature>
<dbReference type="EMBL" id="LSSK01000502">
    <property type="protein sequence ID" value="OMH83126.1"/>
    <property type="molecule type" value="Genomic_DNA"/>
</dbReference>
<dbReference type="PANTHER" id="PTHR10012">
    <property type="entry name" value="SERINE/THREONINE-PROTEIN PHOSPHATASE 2A REGULATORY SUBUNIT B"/>
    <property type="match status" value="1"/>
</dbReference>
<dbReference type="Proteomes" id="UP000188320">
    <property type="component" value="Unassembled WGS sequence"/>
</dbReference>
<dbReference type="InterPro" id="IPR004327">
    <property type="entry name" value="Phstyr_phstse_ac"/>
</dbReference>
<evidence type="ECO:0000256" key="4">
    <source>
        <dbReference type="ARBA" id="ARBA00011019"/>
    </source>
</evidence>
<keyword evidence="12" id="KW-1185">Reference proteome</keyword>
<evidence type="ECO:0000256" key="5">
    <source>
        <dbReference type="ARBA" id="ARBA00022490"/>
    </source>
</evidence>
<feature type="compositionally biased region" description="Low complexity" evidence="10">
    <location>
        <begin position="39"/>
        <end position="53"/>
    </location>
</feature>
<gene>
    <name evidence="11" type="ORF">AX774_g3370</name>
</gene>
<dbReference type="PANTHER" id="PTHR10012:SF3">
    <property type="entry name" value="SERINE_THREONINE-PROTEIN PHOSPHATASE 2A ACTIVATOR 1"/>
    <property type="match status" value="1"/>
</dbReference>
<dbReference type="GO" id="GO:0003755">
    <property type="term" value="F:peptidyl-prolyl cis-trans isomerase activity"/>
    <property type="evidence" value="ECO:0007669"/>
    <property type="project" value="UniProtKB-KW"/>
</dbReference>
<comment type="caution">
    <text evidence="11">The sequence shown here is derived from an EMBL/GenBank/DDBJ whole genome shotgun (WGS) entry which is preliminary data.</text>
</comment>
<proteinExistence type="inferred from homology"/>
<dbReference type="OrthoDB" id="16120at2759"/>
<dbReference type="GO" id="GO:0005737">
    <property type="term" value="C:cytoplasm"/>
    <property type="evidence" value="ECO:0007669"/>
    <property type="project" value="UniProtKB-SubCell"/>
</dbReference>
<evidence type="ECO:0000256" key="2">
    <source>
        <dbReference type="ARBA" id="ARBA00004123"/>
    </source>
</evidence>
<organism evidence="11 12">
    <name type="scientific">Zancudomyces culisetae</name>
    <name type="common">Gut fungus</name>
    <name type="synonym">Smittium culisetae</name>
    <dbReference type="NCBI Taxonomy" id="1213189"/>
    <lineage>
        <taxon>Eukaryota</taxon>
        <taxon>Fungi</taxon>
        <taxon>Fungi incertae sedis</taxon>
        <taxon>Zoopagomycota</taxon>
        <taxon>Kickxellomycotina</taxon>
        <taxon>Harpellomycetes</taxon>
        <taxon>Harpellales</taxon>
        <taxon>Legeriomycetaceae</taxon>
        <taxon>Zancudomyces</taxon>
    </lineage>
</organism>
<keyword evidence="8" id="KW-0539">Nucleus</keyword>
<reference evidence="12" key="1">
    <citation type="submission" date="2017-01" db="EMBL/GenBank/DDBJ databases">
        <authorList>
            <person name="Wang Y."/>
            <person name="White M."/>
            <person name="Kvist S."/>
            <person name="Moncalvo J.-M."/>
        </authorList>
    </citation>
    <scope>NUCLEOTIDE SEQUENCE [LARGE SCALE GENOMIC DNA]</scope>
    <source>
        <strain evidence="12">COL-18-3</strain>
    </source>
</reference>
<comment type="subcellular location">
    <subcellularLocation>
        <location evidence="3 9">Cytoplasm</location>
    </subcellularLocation>
    <subcellularLocation>
        <location evidence="2">Nucleus</location>
    </subcellularLocation>
</comment>
<evidence type="ECO:0000256" key="7">
    <source>
        <dbReference type="ARBA" id="ARBA00023235"/>
    </source>
</evidence>
<keyword evidence="5 9" id="KW-0963">Cytoplasm</keyword>
<evidence type="ECO:0000256" key="1">
    <source>
        <dbReference type="ARBA" id="ARBA00000971"/>
    </source>
</evidence>
<dbReference type="GO" id="GO:0007052">
    <property type="term" value="P:mitotic spindle organization"/>
    <property type="evidence" value="ECO:0007669"/>
    <property type="project" value="TreeGrafter"/>
</dbReference>
<keyword evidence="7 9" id="KW-0413">Isomerase</keyword>
<dbReference type="InterPro" id="IPR043170">
    <property type="entry name" value="PTPA_C_lid"/>
</dbReference>
<evidence type="ECO:0000313" key="12">
    <source>
        <dbReference type="Proteomes" id="UP000188320"/>
    </source>
</evidence>
<dbReference type="GO" id="GO:0005634">
    <property type="term" value="C:nucleus"/>
    <property type="evidence" value="ECO:0007669"/>
    <property type="project" value="UniProtKB-SubCell"/>
</dbReference>
<accession>A0A1R1PQ56</accession>
<protein>
    <recommendedName>
        <fullName evidence="9">Serine/threonine-protein phosphatase 2A activator</fullName>
        <ecNumber evidence="9">5.2.1.8</ecNumber>
    </recommendedName>
    <alternativeName>
        <fullName evidence="9">Phosphotyrosyl phosphatase activator</fullName>
    </alternativeName>
</protein>
<dbReference type="Gene3D" id="1.20.120.1150">
    <property type="match status" value="1"/>
</dbReference>
<comment type="similarity">
    <text evidence="4 9">Belongs to the PTPA-type PPIase family.</text>
</comment>
<comment type="catalytic activity">
    <reaction evidence="1 9">
        <text>[protein]-peptidylproline (omega=180) = [protein]-peptidylproline (omega=0)</text>
        <dbReference type="Rhea" id="RHEA:16237"/>
        <dbReference type="Rhea" id="RHEA-COMP:10747"/>
        <dbReference type="Rhea" id="RHEA-COMP:10748"/>
        <dbReference type="ChEBI" id="CHEBI:83833"/>
        <dbReference type="ChEBI" id="CHEBI:83834"/>
        <dbReference type="EC" id="5.2.1.8"/>
    </reaction>
</comment>
<evidence type="ECO:0000256" key="9">
    <source>
        <dbReference type="RuleBase" id="RU361210"/>
    </source>
</evidence>
<feature type="region of interest" description="Disordered" evidence="10">
    <location>
        <begin position="22"/>
        <end position="69"/>
    </location>
</feature>
<feature type="compositionally biased region" description="Acidic residues" evidence="10">
    <location>
        <begin position="25"/>
        <end position="38"/>
    </location>
</feature>
<evidence type="ECO:0000256" key="6">
    <source>
        <dbReference type="ARBA" id="ARBA00023110"/>
    </source>
</evidence>
<evidence type="ECO:0000256" key="8">
    <source>
        <dbReference type="ARBA" id="ARBA00023242"/>
    </source>
</evidence>